<dbReference type="PANTHER" id="PTHR47559:SF1">
    <property type="entry name" value="OS03G0844900 PROTEIN"/>
    <property type="match status" value="1"/>
</dbReference>
<feature type="region of interest" description="Disordered" evidence="1">
    <location>
        <begin position="1"/>
        <end position="26"/>
    </location>
</feature>
<evidence type="ECO:0000313" key="3">
    <source>
        <dbReference type="EMBL" id="GAI59640.1"/>
    </source>
</evidence>
<dbReference type="CDD" id="cd04465">
    <property type="entry name" value="S1_RPS1_repeat_ec2_hs2"/>
    <property type="match status" value="1"/>
</dbReference>
<dbReference type="GO" id="GO:0003676">
    <property type="term" value="F:nucleic acid binding"/>
    <property type="evidence" value="ECO:0007669"/>
    <property type="project" value="InterPro"/>
</dbReference>
<gene>
    <name evidence="3" type="ORF">S12H4_07403</name>
</gene>
<dbReference type="Gene3D" id="2.40.50.140">
    <property type="entry name" value="Nucleic acid-binding proteins"/>
    <property type="match status" value="2"/>
</dbReference>
<dbReference type="PROSITE" id="PS50126">
    <property type="entry name" value="S1"/>
    <property type="match status" value="2"/>
</dbReference>
<accession>X1R911</accession>
<sequence>MSKSKEERLLDKAADRVISQKEREEEKEAEEFAEIIQKCKNPSFPKRGEIIEVKVVQTTKEGILLDIGAKSEGFMPWDEFNGNKEEALPSGKTLKVYVLPKSQGNHILLSKKEADYRLEWTKFEEAFKYSKPIVVRVEKMVRGGFLARLDSLDAFLPASHISLTRRENLKKFIGEKISVRVIELNKKSRNIVLSRKILLLEETYLFTSGERSKEVISCLSR</sequence>
<dbReference type="PRINTS" id="PR00681">
    <property type="entry name" value="RIBOSOMALS1"/>
</dbReference>
<dbReference type="PANTHER" id="PTHR47559">
    <property type="entry name" value="OS03G0844900 PROTEIN"/>
    <property type="match status" value="1"/>
</dbReference>
<dbReference type="InterPro" id="IPR052757">
    <property type="entry name" value="Ribosomal_protein_S1"/>
</dbReference>
<evidence type="ECO:0000259" key="2">
    <source>
        <dbReference type="PROSITE" id="PS50126"/>
    </source>
</evidence>
<feature type="domain" description="S1 motif" evidence="2">
    <location>
        <begin position="130"/>
        <end position="196"/>
    </location>
</feature>
<organism evidence="3">
    <name type="scientific">marine sediment metagenome</name>
    <dbReference type="NCBI Taxonomy" id="412755"/>
    <lineage>
        <taxon>unclassified sequences</taxon>
        <taxon>metagenomes</taxon>
        <taxon>ecological metagenomes</taxon>
    </lineage>
</organism>
<dbReference type="InterPro" id="IPR035104">
    <property type="entry name" value="Ribosomal_protein_S1-like"/>
</dbReference>
<dbReference type="EMBL" id="BARW01002727">
    <property type="protein sequence ID" value="GAI59640.1"/>
    <property type="molecule type" value="Genomic_DNA"/>
</dbReference>
<dbReference type="InterPro" id="IPR012340">
    <property type="entry name" value="NA-bd_OB-fold"/>
</dbReference>
<feature type="domain" description="S1 motif" evidence="2">
    <location>
        <begin position="48"/>
        <end position="112"/>
    </location>
</feature>
<dbReference type="SMART" id="SM00316">
    <property type="entry name" value="S1"/>
    <property type="match status" value="2"/>
</dbReference>
<name>X1R911_9ZZZZ</name>
<evidence type="ECO:0000256" key="1">
    <source>
        <dbReference type="SAM" id="MobiDB-lite"/>
    </source>
</evidence>
<dbReference type="InterPro" id="IPR003029">
    <property type="entry name" value="S1_domain"/>
</dbReference>
<comment type="caution">
    <text evidence="3">The sequence shown here is derived from an EMBL/GenBank/DDBJ whole genome shotgun (WGS) entry which is preliminary data.</text>
</comment>
<reference evidence="3" key="1">
    <citation type="journal article" date="2014" name="Front. Microbiol.">
        <title>High frequency of phylogenetically diverse reductive dehalogenase-homologous genes in deep subseafloor sedimentary metagenomes.</title>
        <authorList>
            <person name="Kawai M."/>
            <person name="Futagami T."/>
            <person name="Toyoda A."/>
            <person name="Takaki Y."/>
            <person name="Nishi S."/>
            <person name="Hori S."/>
            <person name="Arai W."/>
            <person name="Tsubouchi T."/>
            <person name="Morono Y."/>
            <person name="Uchiyama I."/>
            <person name="Ito T."/>
            <person name="Fujiyama A."/>
            <person name="Inagaki F."/>
            <person name="Takami H."/>
        </authorList>
    </citation>
    <scope>NUCLEOTIDE SEQUENCE</scope>
    <source>
        <strain evidence="3">Expedition CK06-06</strain>
    </source>
</reference>
<proteinExistence type="predicted"/>
<dbReference type="AlphaFoldDB" id="X1R911"/>
<dbReference type="Pfam" id="PF00575">
    <property type="entry name" value="S1"/>
    <property type="match status" value="2"/>
</dbReference>
<protein>
    <recommendedName>
        <fullName evidence="2">S1 motif domain-containing protein</fullName>
    </recommendedName>
</protein>
<dbReference type="SUPFAM" id="SSF50249">
    <property type="entry name" value="Nucleic acid-binding proteins"/>
    <property type="match status" value="2"/>
</dbReference>